<dbReference type="Proteomes" id="UP000008641">
    <property type="component" value="Chromosome"/>
</dbReference>
<dbReference type="CDD" id="cd03426">
    <property type="entry name" value="NUDIX_CoAse_Nudt7"/>
    <property type="match status" value="1"/>
</dbReference>
<dbReference type="Gene3D" id="3.90.79.10">
    <property type="entry name" value="Nucleoside Triphosphate Pyrophosphohydrolase"/>
    <property type="match status" value="1"/>
</dbReference>
<keyword evidence="3" id="KW-0479">Metal-binding</keyword>
<evidence type="ECO:0000256" key="4">
    <source>
        <dbReference type="ARBA" id="ARBA00022801"/>
    </source>
</evidence>
<dbReference type="InterPro" id="IPR045121">
    <property type="entry name" value="CoAse"/>
</dbReference>
<dbReference type="PROSITE" id="PS51462">
    <property type="entry name" value="NUDIX"/>
    <property type="match status" value="1"/>
</dbReference>
<keyword evidence="5" id="KW-0460">Magnesium</keyword>
<dbReference type="eggNOG" id="COG1051">
    <property type="taxonomic scope" value="Bacteria"/>
</dbReference>
<dbReference type="SUPFAM" id="SSF55811">
    <property type="entry name" value="Nudix"/>
    <property type="match status" value="1"/>
</dbReference>
<dbReference type="InterPro" id="IPR015797">
    <property type="entry name" value="NUDIX_hydrolase-like_dom_sf"/>
</dbReference>
<keyword evidence="4 8" id="KW-0378">Hydrolase</keyword>
<dbReference type="PANTHER" id="PTHR12992">
    <property type="entry name" value="NUDIX HYDROLASE"/>
    <property type="match status" value="1"/>
</dbReference>
<dbReference type="HOGENOM" id="CLU_040940_5_3_10"/>
<dbReference type="AlphaFoldDB" id="F0NZG2"/>
<name>F0NZG2_WEEVC</name>
<keyword evidence="9" id="KW-1185">Reference proteome</keyword>
<sequence>MNIEILKELILQNNDPLPGWDYQKKASPPYRGKYDIEAIKRTNPKVASVMIMLYENEEKEVEFPIILRVIYNGIHSNQLSLPGGQFEEFDVTMDQTAVRETSEEVGVDEMQIEVLKQLTELYVPPSNFLIYPFIGYYPQVPEFVPSEEEVQHIIPINLEAFLEAEISSFEYDFSGNIVEMPGYDIGENVYLWGATAMILEEFKEFIKKSITL</sequence>
<accession>F0NZG2</accession>
<dbReference type="InterPro" id="IPR000086">
    <property type="entry name" value="NUDIX_hydrolase_dom"/>
</dbReference>
<gene>
    <name evidence="8" type="ordered locus">Weevi_1609</name>
</gene>
<evidence type="ECO:0000256" key="2">
    <source>
        <dbReference type="ARBA" id="ARBA00001946"/>
    </source>
</evidence>
<dbReference type="RefSeq" id="WP_013598698.1">
    <property type="nucleotide sequence ID" value="NC_015144.1"/>
</dbReference>
<dbReference type="Pfam" id="PF00293">
    <property type="entry name" value="NUDIX"/>
    <property type="match status" value="1"/>
</dbReference>
<reference evidence="9" key="2">
    <citation type="journal article" date="2011" name="Stand. Genomic Sci.">
        <title>Complete genome sequence of Weeksella virosa type strain (9751T).</title>
        <authorList>
            <person name="Lang E."/>
            <person name="Teshima H."/>
            <person name="Lucas S."/>
            <person name="Lapidus A."/>
            <person name="Hammon N."/>
            <person name="Deshpande S."/>
            <person name="Nolan M."/>
            <person name="Cheng J."/>
            <person name="Pitluck S."/>
            <person name="Liolios K."/>
            <person name="Pagani I."/>
            <person name="Mikhailova N."/>
            <person name="Ivanova N."/>
            <person name="Mavromatis K."/>
            <person name="Pati A."/>
            <person name="Tapia R."/>
            <person name="Han C."/>
            <person name="Goodwin L."/>
            <person name="Chen A."/>
            <person name="Palaniappan K."/>
            <person name="Land M."/>
            <person name="Hauser L."/>
            <person name="Chang Y."/>
            <person name="Jeffries C."/>
            <person name="Brambilla E."/>
            <person name="Kopitz M."/>
            <person name="Rohde M."/>
            <person name="Goker M."/>
            <person name="Tindall B."/>
            <person name="Detter J."/>
            <person name="Woyke T."/>
            <person name="Bristow J."/>
            <person name="Eisen J."/>
            <person name="Markowitz V."/>
            <person name="Hugenholtz P."/>
            <person name="Klenk H."/>
            <person name="Kyrpides N."/>
        </authorList>
    </citation>
    <scope>NUCLEOTIDE SEQUENCE [LARGE SCALE GENOMIC DNA]</scope>
    <source>
        <strain evidence="9">ATCC 43766 / DSM 16922 / JCM 21250 / NBRC 16016 / NCTC 11634 / CL345/78</strain>
    </source>
</reference>
<feature type="domain" description="Nudix hydrolase" evidence="7">
    <location>
        <begin position="44"/>
        <end position="179"/>
    </location>
</feature>
<comment type="cofactor">
    <cofactor evidence="2">
        <name>Mg(2+)</name>
        <dbReference type="ChEBI" id="CHEBI:18420"/>
    </cofactor>
</comment>
<comment type="cofactor">
    <cofactor evidence="1">
        <name>Mn(2+)</name>
        <dbReference type="ChEBI" id="CHEBI:29035"/>
    </cofactor>
</comment>
<dbReference type="STRING" id="865938.Weevi_1609"/>
<evidence type="ECO:0000256" key="1">
    <source>
        <dbReference type="ARBA" id="ARBA00001936"/>
    </source>
</evidence>
<evidence type="ECO:0000256" key="3">
    <source>
        <dbReference type="ARBA" id="ARBA00022723"/>
    </source>
</evidence>
<evidence type="ECO:0000256" key="6">
    <source>
        <dbReference type="ARBA" id="ARBA00023211"/>
    </source>
</evidence>
<dbReference type="EMBL" id="CP002455">
    <property type="protein sequence ID" value="ADX68309.1"/>
    <property type="molecule type" value="Genomic_DNA"/>
</dbReference>
<dbReference type="GO" id="GO:0010945">
    <property type="term" value="F:coenzyme A diphosphatase activity"/>
    <property type="evidence" value="ECO:0007669"/>
    <property type="project" value="InterPro"/>
</dbReference>
<organism evidence="8 9">
    <name type="scientific">Weeksella virosa (strain ATCC 43766 / DSM 16922 / JCM 21250 / CCUG 30538 / CDC 9751 / IAM 14551 / NBRC 16016 / NCTC 11634 / CL345/78)</name>
    <dbReference type="NCBI Taxonomy" id="865938"/>
    <lineage>
        <taxon>Bacteria</taxon>
        <taxon>Pseudomonadati</taxon>
        <taxon>Bacteroidota</taxon>
        <taxon>Flavobacteriia</taxon>
        <taxon>Flavobacteriales</taxon>
        <taxon>Weeksellaceae</taxon>
        <taxon>Weeksella</taxon>
    </lineage>
</organism>
<dbReference type="GO" id="GO:0046872">
    <property type="term" value="F:metal ion binding"/>
    <property type="evidence" value="ECO:0007669"/>
    <property type="project" value="UniProtKB-KW"/>
</dbReference>
<proteinExistence type="predicted"/>
<evidence type="ECO:0000256" key="5">
    <source>
        <dbReference type="ARBA" id="ARBA00022842"/>
    </source>
</evidence>
<evidence type="ECO:0000313" key="8">
    <source>
        <dbReference type="EMBL" id="ADX68309.1"/>
    </source>
</evidence>
<evidence type="ECO:0000259" key="7">
    <source>
        <dbReference type="PROSITE" id="PS51462"/>
    </source>
</evidence>
<protein>
    <submittedName>
        <fullName evidence="8">NUDIX hydrolase</fullName>
    </submittedName>
</protein>
<reference evidence="8 9" key="1">
    <citation type="journal article" date="2011" name="Stand. Genomic Sci.">
        <title>Complete genome sequence of Weeksella virosa type strain (9751).</title>
        <authorList>
            <person name="Lang E."/>
            <person name="Teshima H."/>
            <person name="Lucas S."/>
            <person name="Lapidus A."/>
            <person name="Hammon N."/>
            <person name="Deshpande S."/>
            <person name="Nolan M."/>
            <person name="Cheng J.F."/>
            <person name="Pitluck S."/>
            <person name="Liolios K."/>
            <person name="Pagani I."/>
            <person name="Mikhailova N."/>
            <person name="Ivanova N."/>
            <person name="Mavromatis K."/>
            <person name="Pati A."/>
            <person name="Tapia R."/>
            <person name="Han C."/>
            <person name="Goodwin L."/>
            <person name="Chen A."/>
            <person name="Palaniappan K."/>
            <person name="Land M."/>
            <person name="Hauser L."/>
            <person name="Chang Y.J."/>
            <person name="Jeffries C.D."/>
            <person name="Brambilla E.M."/>
            <person name="Kopitz M."/>
            <person name="Rohde M."/>
            <person name="Goker M."/>
            <person name="Tindall B.J."/>
            <person name="Detter J.C."/>
            <person name="Woyke T."/>
            <person name="Bristow J."/>
            <person name="Eisen J.A."/>
            <person name="Markowitz V."/>
            <person name="Hugenholtz P."/>
            <person name="Klenk H.P."/>
            <person name="Kyrpides N.C."/>
        </authorList>
    </citation>
    <scope>NUCLEOTIDE SEQUENCE [LARGE SCALE GENOMIC DNA]</scope>
    <source>
        <strain evidence="9">ATCC 43766 / DSM 16922 / JCM 21250 / NBRC 16016 / NCTC 11634 / CL345/78</strain>
    </source>
</reference>
<dbReference type="OrthoDB" id="9802805at2"/>
<dbReference type="KEGG" id="wvi:Weevi_1609"/>
<dbReference type="PANTHER" id="PTHR12992:SF11">
    <property type="entry name" value="MITOCHONDRIAL COENZYME A DIPHOSPHATASE NUDT8"/>
    <property type="match status" value="1"/>
</dbReference>
<keyword evidence="6" id="KW-0464">Manganese</keyword>
<evidence type="ECO:0000313" key="9">
    <source>
        <dbReference type="Proteomes" id="UP000008641"/>
    </source>
</evidence>